<proteinExistence type="predicted"/>
<dbReference type="AlphaFoldDB" id="A0A5B0QCX5"/>
<dbReference type="EMBL" id="VSWC01000027">
    <property type="protein sequence ID" value="KAA1111066.1"/>
    <property type="molecule type" value="Genomic_DNA"/>
</dbReference>
<evidence type="ECO:0000313" key="2">
    <source>
        <dbReference type="Proteomes" id="UP000324748"/>
    </source>
</evidence>
<keyword evidence="2" id="KW-1185">Reference proteome</keyword>
<name>A0A5B0QCX5_PUCGR</name>
<sequence>MDFRDKPSLYPYPPLALCDDPITDWNYTLVDSHSLLAVLDLGFVKKLRRSTIDYIPAAEFLVYIYVVAPRGSLSFLLHPTLVHFSCT</sequence>
<protein>
    <submittedName>
        <fullName evidence="1">Uncharacterized protein</fullName>
    </submittedName>
</protein>
<gene>
    <name evidence="1" type="ORF">PGT21_036174</name>
</gene>
<dbReference type="Proteomes" id="UP000324748">
    <property type="component" value="Unassembled WGS sequence"/>
</dbReference>
<organism evidence="1 2">
    <name type="scientific">Puccinia graminis f. sp. tritici</name>
    <dbReference type="NCBI Taxonomy" id="56615"/>
    <lineage>
        <taxon>Eukaryota</taxon>
        <taxon>Fungi</taxon>
        <taxon>Dikarya</taxon>
        <taxon>Basidiomycota</taxon>
        <taxon>Pucciniomycotina</taxon>
        <taxon>Pucciniomycetes</taxon>
        <taxon>Pucciniales</taxon>
        <taxon>Pucciniaceae</taxon>
        <taxon>Puccinia</taxon>
    </lineage>
</organism>
<evidence type="ECO:0000313" key="1">
    <source>
        <dbReference type="EMBL" id="KAA1111066.1"/>
    </source>
</evidence>
<comment type="caution">
    <text evidence="1">The sequence shown here is derived from an EMBL/GenBank/DDBJ whole genome shotgun (WGS) entry which is preliminary data.</text>
</comment>
<accession>A0A5B0QCX5</accession>
<reference evidence="1 2" key="1">
    <citation type="submission" date="2019-05" db="EMBL/GenBank/DDBJ databases">
        <title>Emergence of the Ug99 lineage of the wheat stem rust pathogen through somatic hybridization.</title>
        <authorList>
            <person name="Li F."/>
            <person name="Upadhyaya N.M."/>
            <person name="Sperschneider J."/>
            <person name="Matny O."/>
            <person name="Nguyen-Phuc H."/>
            <person name="Mago R."/>
            <person name="Raley C."/>
            <person name="Miller M.E."/>
            <person name="Silverstein K.A.T."/>
            <person name="Henningsen E."/>
            <person name="Hirsch C.D."/>
            <person name="Visser B."/>
            <person name="Pretorius Z.A."/>
            <person name="Steffenson B.J."/>
            <person name="Schwessinger B."/>
            <person name="Dodds P.N."/>
            <person name="Figueroa M."/>
        </authorList>
    </citation>
    <scope>NUCLEOTIDE SEQUENCE [LARGE SCALE GENOMIC DNA]</scope>
    <source>
        <strain evidence="1">21-0</strain>
    </source>
</reference>